<name>A0A177YM20_9NOCA</name>
<evidence type="ECO:0000256" key="1">
    <source>
        <dbReference type="ARBA" id="ARBA00022801"/>
    </source>
</evidence>
<gene>
    <name evidence="7" type="ORF">A3K89_17955</name>
</gene>
<dbReference type="GO" id="GO:0006935">
    <property type="term" value="P:chemotaxis"/>
    <property type="evidence" value="ECO:0007669"/>
    <property type="project" value="UniProtKB-UniRule"/>
</dbReference>
<feature type="compositionally biased region" description="Polar residues" evidence="5">
    <location>
        <begin position="329"/>
        <end position="339"/>
    </location>
</feature>
<evidence type="ECO:0000313" key="8">
    <source>
        <dbReference type="Proteomes" id="UP000077519"/>
    </source>
</evidence>
<accession>A0A177YM20</accession>
<feature type="active site" evidence="4">
    <location>
        <position position="133"/>
    </location>
</feature>
<dbReference type="Pfam" id="PF01339">
    <property type="entry name" value="CheB_methylest"/>
    <property type="match status" value="1"/>
</dbReference>
<protein>
    <recommendedName>
        <fullName evidence="2">protein-glutamate methylesterase</fullName>
        <ecNumber evidence="2">3.1.1.61</ecNumber>
    </recommendedName>
</protein>
<comment type="catalytic activity">
    <reaction evidence="3">
        <text>[protein]-L-glutamate 5-O-methyl ester + H2O = L-glutamyl-[protein] + methanol + H(+)</text>
        <dbReference type="Rhea" id="RHEA:23236"/>
        <dbReference type="Rhea" id="RHEA-COMP:10208"/>
        <dbReference type="Rhea" id="RHEA-COMP:10311"/>
        <dbReference type="ChEBI" id="CHEBI:15377"/>
        <dbReference type="ChEBI" id="CHEBI:15378"/>
        <dbReference type="ChEBI" id="CHEBI:17790"/>
        <dbReference type="ChEBI" id="CHEBI:29973"/>
        <dbReference type="ChEBI" id="CHEBI:82795"/>
        <dbReference type="EC" id="3.1.1.61"/>
    </reaction>
</comment>
<feature type="compositionally biased region" description="Basic and acidic residues" evidence="5">
    <location>
        <begin position="311"/>
        <end position="324"/>
    </location>
</feature>
<dbReference type="Gene3D" id="3.40.50.180">
    <property type="entry name" value="Methylesterase CheB, C-terminal domain"/>
    <property type="match status" value="1"/>
</dbReference>
<dbReference type="EC" id="3.1.1.61" evidence="2"/>
<dbReference type="InterPro" id="IPR011247">
    <property type="entry name" value="Chemotax_prot-Glu_Me-esterase"/>
</dbReference>
<dbReference type="GO" id="GO:0000156">
    <property type="term" value="F:phosphorelay response regulator activity"/>
    <property type="evidence" value="ECO:0007669"/>
    <property type="project" value="InterPro"/>
</dbReference>
<feature type="domain" description="CheB-type methylesterase" evidence="6">
    <location>
        <begin position="2"/>
        <end position="181"/>
    </location>
</feature>
<evidence type="ECO:0000256" key="5">
    <source>
        <dbReference type="SAM" id="MobiDB-lite"/>
    </source>
</evidence>
<dbReference type="PANTHER" id="PTHR42872">
    <property type="entry name" value="PROTEIN-GLUTAMATE METHYLESTERASE/PROTEIN-GLUTAMINE GLUTAMINASE"/>
    <property type="match status" value="1"/>
</dbReference>
<feature type="active site" evidence="4">
    <location>
        <position position="14"/>
    </location>
</feature>
<dbReference type="PANTHER" id="PTHR42872:SF6">
    <property type="entry name" value="PROTEIN-GLUTAMATE METHYLESTERASE_PROTEIN-GLUTAMINE GLUTAMINASE"/>
    <property type="match status" value="1"/>
</dbReference>
<dbReference type="AlphaFoldDB" id="A0A177YM20"/>
<dbReference type="EMBL" id="LVHI01000006">
    <property type="protein sequence ID" value="OAK56078.1"/>
    <property type="molecule type" value="Genomic_DNA"/>
</dbReference>
<sequence>MVTNGPAVIALGASAGGVEALTALVAHLPSDFPHAVVVALHMPAHGNSALPSILDRSGLLPAVTAETGTTLKPGVIYAAQPDRHLLVENGTIHLSEGPTESGHRPSINTLFRSVALHSGSRGVGVLLSGVGDDGVDGLAAIAERGGVTIAQDPDDALYSTLPCHAIETIGVDHVLPVAKIGPFVAALDLPKEVETEDVRRGMEPAGASVPGLLEFEEDIARSNRFETHPTADDLGPPSGYVCPDCGGALLAIDDKNNYRCRIGHAWSGPALLDAQSEQVDQALSIALRSLHERANLATALAKRTKPGALQDKYRRNADEAREAADTLSAALSKQPFTGQ</sequence>
<dbReference type="GO" id="GO:0008984">
    <property type="term" value="F:protein-glutamate methylesterase activity"/>
    <property type="evidence" value="ECO:0007669"/>
    <property type="project" value="UniProtKB-EC"/>
</dbReference>
<comment type="caution">
    <text evidence="7">The sequence shown here is derived from an EMBL/GenBank/DDBJ whole genome shotgun (WGS) entry which is preliminary data.</text>
</comment>
<dbReference type="CDD" id="cd16433">
    <property type="entry name" value="CheB"/>
    <property type="match status" value="1"/>
</dbReference>
<evidence type="ECO:0000256" key="4">
    <source>
        <dbReference type="PROSITE-ProRule" id="PRU00050"/>
    </source>
</evidence>
<proteinExistence type="predicted"/>
<dbReference type="PIRSF" id="PIRSF036461">
    <property type="entry name" value="Chmtx_methlestr"/>
    <property type="match status" value="1"/>
</dbReference>
<dbReference type="InterPro" id="IPR035909">
    <property type="entry name" value="CheB_C"/>
</dbReference>
<dbReference type="SUPFAM" id="SSF52738">
    <property type="entry name" value="Methylesterase CheB, C-terminal domain"/>
    <property type="match status" value="1"/>
</dbReference>
<dbReference type="GO" id="GO:0005737">
    <property type="term" value="C:cytoplasm"/>
    <property type="evidence" value="ECO:0007669"/>
    <property type="project" value="InterPro"/>
</dbReference>
<reference evidence="7 8" key="1">
    <citation type="submission" date="2016-03" db="EMBL/GenBank/DDBJ databases">
        <title>Genome sequence of Rhodococcus kyotonensis KB10.</title>
        <authorList>
            <person name="Jeong H."/>
            <person name="Hong C.E."/>
            <person name="Jo S.H."/>
            <person name="Park J.M."/>
        </authorList>
    </citation>
    <scope>NUCLEOTIDE SEQUENCE [LARGE SCALE GENOMIC DNA]</scope>
    <source>
        <strain evidence="7 8">KB10</strain>
    </source>
</reference>
<keyword evidence="8" id="KW-1185">Reference proteome</keyword>
<organism evidence="7 8">
    <name type="scientific">Rhodococcoides kyotonense</name>
    <dbReference type="NCBI Taxonomy" id="398843"/>
    <lineage>
        <taxon>Bacteria</taxon>
        <taxon>Bacillati</taxon>
        <taxon>Actinomycetota</taxon>
        <taxon>Actinomycetes</taxon>
        <taxon>Mycobacteriales</taxon>
        <taxon>Nocardiaceae</taxon>
        <taxon>Rhodococcoides</taxon>
    </lineage>
</organism>
<keyword evidence="4" id="KW-0145">Chemotaxis</keyword>
<dbReference type="RefSeq" id="WP_068422809.1">
    <property type="nucleotide sequence ID" value="NZ_LVHI01000006.1"/>
</dbReference>
<evidence type="ECO:0000256" key="2">
    <source>
        <dbReference type="ARBA" id="ARBA00039140"/>
    </source>
</evidence>
<keyword evidence="1 4" id="KW-0378">Hydrolase</keyword>
<dbReference type="Proteomes" id="UP000077519">
    <property type="component" value="Unassembled WGS sequence"/>
</dbReference>
<dbReference type="InterPro" id="IPR000673">
    <property type="entry name" value="Sig_transdc_resp-reg_Me-estase"/>
</dbReference>
<evidence type="ECO:0000313" key="7">
    <source>
        <dbReference type="EMBL" id="OAK56078.1"/>
    </source>
</evidence>
<evidence type="ECO:0000256" key="3">
    <source>
        <dbReference type="ARBA" id="ARBA00048267"/>
    </source>
</evidence>
<feature type="region of interest" description="Disordered" evidence="5">
    <location>
        <begin position="305"/>
        <end position="339"/>
    </location>
</feature>
<feature type="active site" evidence="4">
    <location>
        <position position="41"/>
    </location>
</feature>
<dbReference type="PROSITE" id="PS50122">
    <property type="entry name" value="CHEB"/>
    <property type="match status" value="1"/>
</dbReference>
<evidence type="ECO:0000259" key="6">
    <source>
        <dbReference type="PROSITE" id="PS50122"/>
    </source>
</evidence>